<dbReference type="EMBL" id="KK102356">
    <property type="protein sequence ID" value="KIY97975.1"/>
    <property type="molecule type" value="Genomic_DNA"/>
</dbReference>
<sequence length="186" mass="18589">MALAAGPPVQRRAGEPQPARPATTPPAWQQQLQPQQQQLRVPRQHGPPAWTAGANGPAEVLCVEAALDMFDSGSGLRRLAAALPPALFVHLLGEHDALERARRRAAAADAAVAAVEGVLAAKRSEAAAAHAAAASAGRRLHSALRQLEPLGSACGGGAAGGAGRAEGATGPVACALRLTGAGRGAA</sequence>
<dbReference type="RefSeq" id="XP_013896995.1">
    <property type="nucleotide sequence ID" value="XM_014041541.1"/>
</dbReference>
<feature type="region of interest" description="Disordered" evidence="1">
    <location>
        <begin position="1"/>
        <end position="53"/>
    </location>
</feature>
<evidence type="ECO:0000313" key="3">
    <source>
        <dbReference type="Proteomes" id="UP000054498"/>
    </source>
</evidence>
<dbReference type="Proteomes" id="UP000054498">
    <property type="component" value="Unassembled WGS sequence"/>
</dbReference>
<protein>
    <submittedName>
        <fullName evidence="2">Uncharacterized protein</fullName>
    </submittedName>
</protein>
<dbReference type="KEGG" id="mng:MNEG_9985"/>
<evidence type="ECO:0000313" key="2">
    <source>
        <dbReference type="EMBL" id="KIY97975.1"/>
    </source>
</evidence>
<dbReference type="AlphaFoldDB" id="A0A0D2MU61"/>
<reference evidence="2 3" key="1">
    <citation type="journal article" date="2013" name="BMC Genomics">
        <title>Reconstruction of the lipid metabolism for the microalga Monoraphidium neglectum from its genome sequence reveals characteristics suitable for biofuel production.</title>
        <authorList>
            <person name="Bogen C."/>
            <person name="Al-Dilaimi A."/>
            <person name="Albersmeier A."/>
            <person name="Wichmann J."/>
            <person name="Grundmann M."/>
            <person name="Rupp O."/>
            <person name="Lauersen K.J."/>
            <person name="Blifernez-Klassen O."/>
            <person name="Kalinowski J."/>
            <person name="Goesmann A."/>
            <person name="Mussgnug J.H."/>
            <person name="Kruse O."/>
        </authorList>
    </citation>
    <scope>NUCLEOTIDE SEQUENCE [LARGE SCALE GENOMIC DNA]</scope>
    <source>
        <strain evidence="2 3">SAG 48.87</strain>
    </source>
</reference>
<feature type="compositionally biased region" description="Low complexity" evidence="1">
    <location>
        <begin position="16"/>
        <end position="41"/>
    </location>
</feature>
<evidence type="ECO:0000256" key="1">
    <source>
        <dbReference type="SAM" id="MobiDB-lite"/>
    </source>
</evidence>
<accession>A0A0D2MU61</accession>
<dbReference type="GeneID" id="25742860"/>
<organism evidence="2 3">
    <name type="scientific">Monoraphidium neglectum</name>
    <dbReference type="NCBI Taxonomy" id="145388"/>
    <lineage>
        <taxon>Eukaryota</taxon>
        <taxon>Viridiplantae</taxon>
        <taxon>Chlorophyta</taxon>
        <taxon>core chlorophytes</taxon>
        <taxon>Chlorophyceae</taxon>
        <taxon>CS clade</taxon>
        <taxon>Sphaeropleales</taxon>
        <taxon>Selenastraceae</taxon>
        <taxon>Monoraphidium</taxon>
    </lineage>
</organism>
<proteinExistence type="predicted"/>
<name>A0A0D2MU61_9CHLO</name>
<keyword evidence="3" id="KW-1185">Reference proteome</keyword>
<gene>
    <name evidence="2" type="ORF">MNEG_9985</name>
</gene>